<accession>A0AAD9GYT0</accession>
<dbReference type="Proteomes" id="UP001259832">
    <property type="component" value="Unassembled WGS sequence"/>
</dbReference>
<dbReference type="AlphaFoldDB" id="A0AAD9GYT0"/>
<proteinExistence type="predicted"/>
<reference evidence="1" key="1">
    <citation type="submission" date="2023-08" db="EMBL/GenBank/DDBJ databases">
        <title>Reference Genome Resource for the Citrus Pathogen Phytophthora citrophthora.</title>
        <authorList>
            <person name="Moller H."/>
            <person name="Coetzee B."/>
            <person name="Rose L.J."/>
            <person name="Van Niekerk J.M."/>
        </authorList>
    </citation>
    <scope>NUCLEOTIDE SEQUENCE</scope>
    <source>
        <strain evidence="1">STE-U-9442</strain>
    </source>
</reference>
<organism evidence="1 2">
    <name type="scientific">Phytophthora citrophthora</name>
    <dbReference type="NCBI Taxonomy" id="4793"/>
    <lineage>
        <taxon>Eukaryota</taxon>
        <taxon>Sar</taxon>
        <taxon>Stramenopiles</taxon>
        <taxon>Oomycota</taxon>
        <taxon>Peronosporomycetes</taxon>
        <taxon>Peronosporales</taxon>
        <taxon>Peronosporaceae</taxon>
        <taxon>Phytophthora</taxon>
    </lineage>
</organism>
<evidence type="ECO:0000313" key="2">
    <source>
        <dbReference type="Proteomes" id="UP001259832"/>
    </source>
</evidence>
<dbReference type="EMBL" id="JASMQC010000003">
    <property type="protein sequence ID" value="KAK1946753.1"/>
    <property type="molecule type" value="Genomic_DNA"/>
</dbReference>
<evidence type="ECO:0000313" key="1">
    <source>
        <dbReference type="EMBL" id="KAK1946753.1"/>
    </source>
</evidence>
<sequence>MDNAQIEVDWSPAQLGQWNSRPMVSHGKLRDYEQAFPIVIYSDGVPFVPWRTFERKMKRGSGGLDIVVRDYFHGERLLVNALGAQIVVGPVPRERSTATYLRLEHAILAPQMLRVVDLLHAEWHSNRSALALAVRKYPSFQGTHKAGVMYTAPQQVTSGVYVLGCGPIEEFNNRLDDGPYFVMKIGRSCNLTRRSESHCCKWKFRYRGAGGVLVWPGNV</sequence>
<comment type="caution">
    <text evidence="1">The sequence shown here is derived from an EMBL/GenBank/DDBJ whole genome shotgun (WGS) entry which is preliminary data.</text>
</comment>
<keyword evidence="2" id="KW-1185">Reference proteome</keyword>
<protein>
    <submittedName>
        <fullName evidence="1">Uncharacterized protein</fullName>
    </submittedName>
</protein>
<gene>
    <name evidence="1" type="ORF">P3T76_002305</name>
</gene>
<name>A0AAD9GYT0_9STRA</name>